<feature type="compositionally biased region" description="Low complexity" evidence="1">
    <location>
        <begin position="81"/>
        <end position="99"/>
    </location>
</feature>
<evidence type="ECO:0000313" key="3">
    <source>
        <dbReference type="EMBL" id="ETV97418.1"/>
    </source>
</evidence>
<accession>A0A024TTU0</accession>
<reference evidence="3" key="1">
    <citation type="submission" date="2013-12" db="EMBL/GenBank/DDBJ databases">
        <title>The Genome Sequence of Aphanomyces invadans NJM9701.</title>
        <authorList>
            <consortium name="The Broad Institute Genomics Platform"/>
            <person name="Russ C."/>
            <person name="Tyler B."/>
            <person name="van West P."/>
            <person name="Dieguez-Uribeondo J."/>
            <person name="Young S.K."/>
            <person name="Zeng Q."/>
            <person name="Gargeya S."/>
            <person name="Fitzgerald M."/>
            <person name="Abouelleil A."/>
            <person name="Alvarado L."/>
            <person name="Chapman S.B."/>
            <person name="Gainer-Dewar J."/>
            <person name="Goldberg J."/>
            <person name="Griggs A."/>
            <person name="Gujja S."/>
            <person name="Hansen M."/>
            <person name="Howarth C."/>
            <person name="Imamovic A."/>
            <person name="Ireland A."/>
            <person name="Larimer J."/>
            <person name="McCowan C."/>
            <person name="Murphy C."/>
            <person name="Pearson M."/>
            <person name="Poon T.W."/>
            <person name="Priest M."/>
            <person name="Roberts A."/>
            <person name="Saif S."/>
            <person name="Shea T."/>
            <person name="Sykes S."/>
            <person name="Wortman J."/>
            <person name="Nusbaum C."/>
            <person name="Birren B."/>
        </authorList>
    </citation>
    <scope>NUCLEOTIDE SEQUENCE [LARGE SCALE GENOMIC DNA]</scope>
    <source>
        <strain evidence="3">NJM9701</strain>
    </source>
</reference>
<dbReference type="OrthoDB" id="10631378at2759"/>
<evidence type="ECO:0000256" key="1">
    <source>
        <dbReference type="SAM" id="MobiDB-lite"/>
    </source>
</evidence>
<feature type="region of interest" description="Disordered" evidence="1">
    <location>
        <begin position="80"/>
        <end position="111"/>
    </location>
</feature>
<keyword evidence="2" id="KW-1133">Transmembrane helix</keyword>
<evidence type="ECO:0000256" key="2">
    <source>
        <dbReference type="SAM" id="Phobius"/>
    </source>
</evidence>
<dbReference type="AlphaFoldDB" id="A0A024TTU0"/>
<dbReference type="EMBL" id="KI913973">
    <property type="protein sequence ID" value="ETV97418.1"/>
    <property type="molecule type" value="Genomic_DNA"/>
</dbReference>
<keyword evidence="2" id="KW-0812">Transmembrane</keyword>
<feature type="region of interest" description="Disordered" evidence="1">
    <location>
        <begin position="211"/>
        <end position="241"/>
    </location>
</feature>
<feature type="transmembrane region" description="Helical" evidence="2">
    <location>
        <begin position="132"/>
        <end position="152"/>
    </location>
</feature>
<dbReference type="GeneID" id="20086797"/>
<feature type="compositionally biased region" description="Polar residues" evidence="1">
    <location>
        <begin position="216"/>
        <end position="234"/>
    </location>
</feature>
<proteinExistence type="predicted"/>
<protein>
    <submittedName>
        <fullName evidence="3">Uncharacterized protein</fullName>
    </submittedName>
</protein>
<keyword evidence="2" id="KW-0472">Membrane</keyword>
<dbReference type="RefSeq" id="XP_008874126.1">
    <property type="nucleotide sequence ID" value="XM_008875904.1"/>
</dbReference>
<sequence>MPPRRLWTAAQGDLCEIAESCVVYSSPTTPQNCNRSKFDCGSCLDVPGFNKSVVCNSKFTQDSCLGTWCPAREDLPPFPFPFTTTQRPTTTPVPVTTTMRPPPSTTPTPIVTSKLPMTTALPIDTINSDTSIYIGVSCGVLLLIVFSLFILWKRRQHRAELQEIETLRKEKEQEEMLHGDPVLFNTIGHQSLIASARSEPDAMWWASHAEKDDAQPPSTNQGATRLATSISSKSGIAEVPV</sequence>
<gene>
    <name evidence="3" type="ORF">H310_09747</name>
</gene>
<name>A0A024TTU0_9STRA</name>
<dbReference type="VEuPathDB" id="FungiDB:H310_09747"/>
<organism evidence="3">
    <name type="scientific">Aphanomyces invadans</name>
    <dbReference type="NCBI Taxonomy" id="157072"/>
    <lineage>
        <taxon>Eukaryota</taxon>
        <taxon>Sar</taxon>
        <taxon>Stramenopiles</taxon>
        <taxon>Oomycota</taxon>
        <taxon>Saprolegniomycetes</taxon>
        <taxon>Saprolegniales</taxon>
        <taxon>Verrucalvaceae</taxon>
        <taxon>Aphanomyces</taxon>
    </lineage>
</organism>